<evidence type="ECO:0000256" key="3">
    <source>
        <dbReference type="ARBA" id="ARBA00022516"/>
    </source>
</evidence>
<evidence type="ECO:0000256" key="6">
    <source>
        <dbReference type="ARBA" id="ARBA00023209"/>
    </source>
</evidence>
<dbReference type="SUPFAM" id="SSF53659">
    <property type="entry name" value="Isocitrate/Isopropylmalate dehydrogenase-like"/>
    <property type="match status" value="1"/>
</dbReference>
<feature type="compositionally biased region" description="Basic residues" evidence="11">
    <location>
        <begin position="39"/>
        <end position="62"/>
    </location>
</feature>
<dbReference type="PANTHER" id="PTHR30100">
    <property type="entry name" value="FATTY ACID/PHOSPHOLIPID SYNTHESIS PROTEIN PLSX"/>
    <property type="match status" value="1"/>
</dbReference>
<dbReference type="PANTHER" id="PTHR30100:SF1">
    <property type="entry name" value="PHOSPHATE ACYLTRANSFERASE"/>
    <property type="match status" value="1"/>
</dbReference>
<dbReference type="Gene3D" id="3.40.718.10">
    <property type="entry name" value="Isopropylmalate Dehydrogenase"/>
    <property type="match status" value="1"/>
</dbReference>
<evidence type="ECO:0000313" key="12">
    <source>
        <dbReference type="EMBL" id="RKF24838.1"/>
    </source>
</evidence>
<comment type="catalytic activity">
    <reaction evidence="1 10">
        <text>a fatty acyl-[ACP] + phosphate = an acyl phosphate + holo-[ACP]</text>
        <dbReference type="Rhea" id="RHEA:42292"/>
        <dbReference type="Rhea" id="RHEA-COMP:9685"/>
        <dbReference type="Rhea" id="RHEA-COMP:14125"/>
        <dbReference type="ChEBI" id="CHEBI:43474"/>
        <dbReference type="ChEBI" id="CHEBI:59918"/>
        <dbReference type="ChEBI" id="CHEBI:64479"/>
        <dbReference type="ChEBI" id="CHEBI:138651"/>
        <dbReference type="EC" id="2.3.1.274"/>
    </reaction>
</comment>
<evidence type="ECO:0000256" key="7">
    <source>
        <dbReference type="ARBA" id="ARBA00023264"/>
    </source>
</evidence>
<protein>
    <recommendedName>
        <fullName evidence="8 10">Phosphate acyltransferase</fullName>
        <ecNumber evidence="8 10">2.3.1.274</ecNumber>
    </recommendedName>
    <alternativeName>
        <fullName evidence="10">Acyl-ACP phosphotransacylase</fullName>
    </alternativeName>
    <alternativeName>
        <fullName evidence="10">Acyl-[acyl-carrier-protein]--phosphate acyltransferase</fullName>
    </alternativeName>
    <alternativeName>
        <fullName evidence="10">Phosphate-acyl-ACP acyltransferase</fullName>
    </alternativeName>
</protein>
<reference evidence="12 13" key="1">
    <citation type="journal article" date="2018" name="Int. J. Syst. Evol. Microbiol.">
        <title>Micromonospora globbae sp. nov., an endophytic actinomycete isolated from roots of Globba winitii C. H. Wright.</title>
        <authorList>
            <person name="Kuncharoen N."/>
            <person name="Pittayakhajonwut P."/>
            <person name="Tanasupawat S."/>
        </authorList>
    </citation>
    <scope>NUCLEOTIDE SEQUENCE [LARGE SCALE GENOMIC DNA]</scope>
    <source>
        <strain evidence="12 13">WPS1-2</strain>
    </source>
</reference>
<gene>
    <name evidence="10" type="primary">plsX</name>
    <name evidence="12" type="ORF">D7I43_23585</name>
</gene>
<keyword evidence="5 10" id="KW-0443">Lipid metabolism</keyword>
<dbReference type="Proteomes" id="UP000285744">
    <property type="component" value="Unassembled WGS sequence"/>
</dbReference>
<evidence type="ECO:0000256" key="4">
    <source>
        <dbReference type="ARBA" id="ARBA00022679"/>
    </source>
</evidence>
<keyword evidence="4 10" id="KW-0808">Transferase</keyword>
<comment type="subunit">
    <text evidence="9 10">Homodimer. Probably interacts with PlsY.</text>
</comment>
<dbReference type="GO" id="GO:0043811">
    <property type="term" value="F:phosphate:acyl-[acyl carrier protein] acyltransferase activity"/>
    <property type="evidence" value="ECO:0007669"/>
    <property type="project" value="UniProtKB-UniRule"/>
</dbReference>
<dbReference type="GO" id="GO:0006633">
    <property type="term" value="P:fatty acid biosynthetic process"/>
    <property type="evidence" value="ECO:0007669"/>
    <property type="project" value="UniProtKB-UniRule"/>
</dbReference>
<keyword evidence="6 10" id="KW-0594">Phospholipid biosynthesis</keyword>
<evidence type="ECO:0000256" key="8">
    <source>
        <dbReference type="ARBA" id="ARBA00024069"/>
    </source>
</evidence>
<comment type="caution">
    <text evidence="12">The sequence shown here is derived from an EMBL/GenBank/DDBJ whole genome shotgun (WGS) entry which is preliminary data.</text>
</comment>
<dbReference type="GO" id="GO:0008654">
    <property type="term" value="P:phospholipid biosynthetic process"/>
    <property type="evidence" value="ECO:0007669"/>
    <property type="project" value="UniProtKB-KW"/>
</dbReference>
<dbReference type="EC" id="2.3.1.274" evidence="8 10"/>
<comment type="similarity">
    <text evidence="10">Belongs to the PlsX family.</text>
</comment>
<comment type="function">
    <text evidence="10">Catalyzes the reversible formation of acyl-phosphate (acyl-PO(4)) from acyl-[acyl-carrier-protein] (acyl-ACP). This enzyme utilizes acyl-ACP as fatty acyl donor, but not acyl-CoA.</text>
</comment>
<dbReference type="EMBL" id="RAQQ01000019">
    <property type="protein sequence ID" value="RKF24838.1"/>
    <property type="molecule type" value="Genomic_DNA"/>
</dbReference>
<feature type="compositionally biased region" description="Basic residues" evidence="11">
    <location>
        <begin position="121"/>
        <end position="145"/>
    </location>
</feature>
<dbReference type="Pfam" id="PF02504">
    <property type="entry name" value="FA_synthesis"/>
    <property type="match status" value="1"/>
</dbReference>
<evidence type="ECO:0000256" key="10">
    <source>
        <dbReference type="HAMAP-Rule" id="MF_00019"/>
    </source>
</evidence>
<sequence length="515" mass="53960">MGPRPGLALRRRGRPRRGRGAARGRRTRRSRLPCPRWPSRPRRRLGRGRPRLRAGLARRRPGRAGGAARGRPGRRRDGRPRRAGPGRSARRVRGGTGAGPGRAARPAHHRRVGRPAGSGRTGRRRPTGHTGPKRRGHGRRWRRRERTAGRPPGYVHGRHAHRRSAPVTARHPAGRRLRVAVDVAGADLGPAPVVAGALAAAATVDVTLVGPRALVRPLLPAGAPPPGVRLVDAPDVVGMADEPVAATYAKRRSSLLVAAGEVAAGRADAMVTPGNTGAAVLAAAVRLGRVPGVTNPALATVLPVPGAGPTVLLDIGATATAVPEWLVEFAVLGAEYARCRLGLERPRIGLLSNGHESVKGGPVRRDAHLLLAAMPGYVGQIEAYDVLGGRVDVAVTDGFTGDVALKMYERTLDATVGLALDAVRAFSPIGALARERQRRVTRAVRSGLAAEAGGALLGVRGVCVICHGTAQAADVEASVGIAAECVRSGLVGRVEAAFAASSRRRRVVRPARVDH</sequence>
<dbReference type="HAMAP" id="MF_00019">
    <property type="entry name" value="PlsX"/>
    <property type="match status" value="1"/>
</dbReference>
<evidence type="ECO:0000313" key="13">
    <source>
        <dbReference type="Proteomes" id="UP000285744"/>
    </source>
</evidence>
<organism evidence="12 13">
    <name type="scientific">Micromonospora globbae</name>
    <dbReference type="NCBI Taxonomy" id="1894969"/>
    <lineage>
        <taxon>Bacteria</taxon>
        <taxon>Bacillati</taxon>
        <taxon>Actinomycetota</taxon>
        <taxon>Actinomycetes</taxon>
        <taxon>Micromonosporales</taxon>
        <taxon>Micromonosporaceae</taxon>
        <taxon>Micromonospora</taxon>
    </lineage>
</organism>
<comment type="pathway">
    <text evidence="10">Lipid metabolism; phospholipid metabolism.</text>
</comment>
<feature type="region of interest" description="Disordered" evidence="11">
    <location>
        <begin position="1"/>
        <end position="171"/>
    </location>
</feature>
<evidence type="ECO:0000256" key="2">
    <source>
        <dbReference type="ARBA" id="ARBA00022490"/>
    </source>
</evidence>
<feature type="compositionally biased region" description="Basic residues" evidence="11">
    <location>
        <begin position="9"/>
        <end position="31"/>
    </location>
</feature>
<evidence type="ECO:0000256" key="9">
    <source>
        <dbReference type="ARBA" id="ARBA00046608"/>
    </source>
</evidence>
<evidence type="ECO:0000256" key="11">
    <source>
        <dbReference type="SAM" id="MobiDB-lite"/>
    </source>
</evidence>
<keyword evidence="3 10" id="KW-0444">Lipid biosynthesis</keyword>
<keyword evidence="7 10" id="KW-1208">Phospholipid metabolism</keyword>
<dbReference type="InterPro" id="IPR003664">
    <property type="entry name" value="FA_synthesis"/>
</dbReference>
<keyword evidence="2 10" id="KW-0963">Cytoplasm</keyword>
<proteinExistence type="inferred from homology"/>
<dbReference type="InterPro" id="IPR012281">
    <property type="entry name" value="Phospholipid_synth_PlsX-like"/>
</dbReference>
<dbReference type="GO" id="GO:0005737">
    <property type="term" value="C:cytoplasm"/>
    <property type="evidence" value="ECO:0007669"/>
    <property type="project" value="UniProtKB-SubCell"/>
</dbReference>
<evidence type="ECO:0000256" key="5">
    <source>
        <dbReference type="ARBA" id="ARBA00023098"/>
    </source>
</evidence>
<accession>A0A420EVT0</accession>
<dbReference type="UniPathway" id="UPA00085"/>
<dbReference type="AlphaFoldDB" id="A0A420EVT0"/>
<name>A0A420EVT0_9ACTN</name>
<feature type="compositionally biased region" description="Basic residues" evidence="11">
    <location>
        <begin position="71"/>
        <end position="93"/>
    </location>
</feature>
<evidence type="ECO:0000256" key="1">
    <source>
        <dbReference type="ARBA" id="ARBA00001232"/>
    </source>
</evidence>
<comment type="subcellular location">
    <subcellularLocation>
        <location evidence="10">Cytoplasm</location>
    </subcellularLocation>
    <text evidence="10">Associated with the membrane possibly through PlsY.</text>
</comment>